<comment type="caution">
    <text evidence="1">The sequence shown here is derived from an EMBL/GenBank/DDBJ whole genome shotgun (WGS) entry which is preliminary data.</text>
</comment>
<evidence type="ECO:0000313" key="2">
    <source>
        <dbReference type="Proteomes" id="UP001159364"/>
    </source>
</evidence>
<gene>
    <name evidence="1" type="ORF">K2173_005842</name>
</gene>
<name>A0AAV8U449_9ROSI</name>
<dbReference type="PANTHER" id="PTHR33168">
    <property type="entry name" value="STRESS INDUCED PROTEIN-RELATED"/>
    <property type="match status" value="1"/>
</dbReference>
<organism evidence="1 2">
    <name type="scientific">Erythroxylum novogranatense</name>
    <dbReference type="NCBI Taxonomy" id="1862640"/>
    <lineage>
        <taxon>Eukaryota</taxon>
        <taxon>Viridiplantae</taxon>
        <taxon>Streptophyta</taxon>
        <taxon>Embryophyta</taxon>
        <taxon>Tracheophyta</taxon>
        <taxon>Spermatophyta</taxon>
        <taxon>Magnoliopsida</taxon>
        <taxon>eudicotyledons</taxon>
        <taxon>Gunneridae</taxon>
        <taxon>Pentapetalae</taxon>
        <taxon>rosids</taxon>
        <taxon>fabids</taxon>
        <taxon>Malpighiales</taxon>
        <taxon>Erythroxylaceae</taxon>
        <taxon>Erythroxylum</taxon>
    </lineage>
</organism>
<keyword evidence="2" id="KW-1185">Reference proteome</keyword>
<dbReference type="AlphaFoldDB" id="A0AAV8U449"/>
<evidence type="ECO:0000313" key="1">
    <source>
        <dbReference type="EMBL" id="KAJ8773596.1"/>
    </source>
</evidence>
<sequence length="122" mass="13971">MGIADLTASVFKKKWRSSETIRLGRSDSQGAKMIDRKAVKPRWQVFWRKINREKKKIFTAPTTTTTNFHASYEPDDYFQNFDPGTGWTEPDNLPRSFSARFADPSRILQKSATVGHGKGNFL</sequence>
<proteinExistence type="predicted"/>
<accession>A0AAV8U449</accession>
<protein>
    <submittedName>
        <fullName evidence="1">Uncharacterized protein</fullName>
    </submittedName>
</protein>
<dbReference type="EMBL" id="JAIWQS010000001">
    <property type="protein sequence ID" value="KAJ8773596.1"/>
    <property type="molecule type" value="Genomic_DNA"/>
</dbReference>
<dbReference type="Proteomes" id="UP001159364">
    <property type="component" value="Linkage Group LG01"/>
</dbReference>
<reference evidence="1 2" key="1">
    <citation type="submission" date="2021-09" db="EMBL/GenBank/DDBJ databases">
        <title>Genomic insights and catalytic innovation underlie evolution of tropane alkaloids biosynthesis.</title>
        <authorList>
            <person name="Wang Y.-J."/>
            <person name="Tian T."/>
            <person name="Huang J.-P."/>
            <person name="Huang S.-X."/>
        </authorList>
    </citation>
    <scope>NUCLEOTIDE SEQUENCE [LARGE SCALE GENOMIC DNA]</scope>
    <source>
        <strain evidence="1">KIB-2018</strain>
        <tissue evidence="1">Leaf</tissue>
    </source>
</reference>